<sequence>MVKHILNLTKEEKKDFLASFDNVFSDCDGVIWMVSRPINNVGPAFTLLQEAGKSIKFISNSSYRTDAGYIQTLSAIGIKDVKPDDLIHPDKTIITFLKSHPKYKSLFPIVGPIFKEGLISSGFKIDEMPLKTEEFTLQSFTESIIPSNPVDAVLIDIDLNLSLAKFCRALLHAKNNPDSKDVLVPGVEELIDYMENYTGKKSIILGKPGEQLGHHIMDLFNISCPKRNLFIGDNLSTDIGFANSLGFQTLFVLSGVHSYEDMMKAKAENKPTYFADGVVDFIQFFEELNK</sequence>
<feature type="active site" description="Nucleophile" evidence="2">
    <location>
        <position position="26"/>
    </location>
</feature>
<feature type="binding site" evidence="4">
    <location>
        <position position="28"/>
    </location>
    <ligand>
        <name>Mg(2+)</name>
        <dbReference type="ChEBI" id="CHEBI:18420"/>
    </ligand>
</feature>
<dbReference type="EnsemblMetazoa" id="MESCA003030-RA">
    <property type="protein sequence ID" value="MESCA003030-PA"/>
    <property type="gene ID" value="MESCA003030"/>
</dbReference>
<dbReference type="Proteomes" id="UP000015102">
    <property type="component" value="Unassembled WGS sequence"/>
</dbReference>
<name>T1GHW7_MEGSC</name>
<dbReference type="EMBL" id="CAQQ02174207">
    <property type="status" value="NOT_ANNOTATED_CDS"/>
    <property type="molecule type" value="Genomic_DNA"/>
</dbReference>
<keyword evidence="1" id="KW-0378">Hydrolase</keyword>
<evidence type="ECO:0008006" key="7">
    <source>
        <dbReference type="Google" id="ProtNLM"/>
    </source>
</evidence>
<dbReference type="Pfam" id="PF13242">
    <property type="entry name" value="Hydrolase_like"/>
    <property type="match status" value="1"/>
</dbReference>
<dbReference type="STRING" id="36166.T1GHW7"/>
<keyword evidence="4" id="KW-0479">Metal-binding</keyword>
<dbReference type="HOGENOM" id="CLU_043473_0_2_1"/>
<evidence type="ECO:0000313" key="5">
    <source>
        <dbReference type="EnsemblMetazoa" id="MESCA003030-PA"/>
    </source>
</evidence>
<dbReference type="PANTHER" id="PTHR19288">
    <property type="entry name" value="4-NITROPHENYLPHOSPHATASE-RELATED"/>
    <property type="match status" value="1"/>
</dbReference>
<organism evidence="5 6">
    <name type="scientific">Megaselia scalaris</name>
    <name type="common">Humpbacked fly</name>
    <name type="synonym">Phora scalaris</name>
    <dbReference type="NCBI Taxonomy" id="36166"/>
    <lineage>
        <taxon>Eukaryota</taxon>
        <taxon>Metazoa</taxon>
        <taxon>Ecdysozoa</taxon>
        <taxon>Arthropoda</taxon>
        <taxon>Hexapoda</taxon>
        <taxon>Insecta</taxon>
        <taxon>Pterygota</taxon>
        <taxon>Neoptera</taxon>
        <taxon>Endopterygota</taxon>
        <taxon>Diptera</taxon>
        <taxon>Brachycera</taxon>
        <taxon>Muscomorpha</taxon>
        <taxon>Platypezoidea</taxon>
        <taxon>Phoridae</taxon>
        <taxon>Megaseliini</taxon>
        <taxon>Megaselia</taxon>
    </lineage>
</organism>
<feature type="active site" description="Proton donor" evidence="2">
    <location>
        <position position="28"/>
    </location>
</feature>
<dbReference type="NCBIfam" id="TIGR01460">
    <property type="entry name" value="HAD-SF-IIA"/>
    <property type="match status" value="1"/>
</dbReference>
<feature type="binding site" evidence="4">
    <location>
        <position position="233"/>
    </location>
    <ligand>
        <name>Mg(2+)</name>
        <dbReference type="ChEBI" id="CHEBI:18420"/>
    </ligand>
</feature>
<dbReference type="GO" id="GO:0046872">
    <property type="term" value="F:metal ion binding"/>
    <property type="evidence" value="ECO:0007669"/>
    <property type="project" value="UniProtKB-KW"/>
</dbReference>
<dbReference type="Pfam" id="PF13344">
    <property type="entry name" value="Hydrolase_6"/>
    <property type="match status" value="1"/>
</dbReference>
<reference evidence="6" key="1">
    <citation type="submission" date="2013-02" db="EMBL/GenBank/DDBJ databases">
        <authorList>
            <person name="Hughes D."/>
        </authorList>
    </citation>
    <scope>NUCLEOTIDE SEQUENCE</scope>
    <source>
        <strain>Durham</strain>
        <strain evidence="6">NC isolate 2 -- Noor lab</strain>
    </source>
</reference>
<evidence type="ECO:0000256" key="4">
    <source>
        <dbReference type="PIRSR" id="PIRSR000915-3"/>
    </source>
</evidence>
<dbReference type="InterPro" id="IPR006357">
    <property type="entry name" value="HAD-SF_hydro_IIA"/>
</dbReference>
<comment type="cofactor">
    <cofactor evidence="4">
        <name>Mg(2+)</name>
        <dbReference type="ChEBI" id="CHEBI:18420"/>
    </cofactor>
    <text evidence="4">Divalent metal ions. Mg(2+) is the most effective.</text>
</comment>
<keyword evidence="6" id="KW-1185">Reference proteome</keyword>
<evidence type="ECO:0000313" key="6">
    <source>
        <dbReference type="Proteomes" id="UP000015102"/>
    </source>
</evidence>
<dbReference type="Gene3D" id="3.40.50.1000">
    <property type="entry name" value="HAD superfamily/HAD-like"/>
    <property type="match status" value="2"/>
</dbReference>
<dbReference type="PIRSF" id="PIRSF000915">
    <property type="entry name" value="PGP-type_phosphatase"/>
    <property type="match status" value="1"/>
</dbReference>
<evidence type="ECO:0000256" key="1">
    <source>
        <dbReference type="PIRNR" id="PIRNR000915"/>
    </source>
</evidence>
<reference evidence="5" key="2">
    <citation type="submission" date="2015-06" db="UniProtKB">
        <authorList>
            <consortium name="EnsemblMetazoa"/>
        </authorList>
    </citation>
    <scope>IDENTIFICATION</scope>
</reference>
<dbReference type="GO" id="GO:0005737">
    <property type="term" value="C:cytoplasm"/>
    <property type="evidence" value="ECO:0007669"/>
    <property type="project" value="TreeGrafter"/>
</dbReference>
<dbReference type="GO" id="GO:0016791">
    <property type="term" value="F:phosphatase activity"/>
    <property type="evidence" value="ECO:0007669"/>
    <property type="project" value="TreeGrafter"/>
</dbReference>
<dbReference type="OMA" id="VHPVKTI"/>
<comment type="similarity">
    <text evidence="1">Belongs to the HAD-like hydrolase superfamily.</text>
</comment>
<dbReference type="InterPro" id="IPR023214">
    <property type="entry name" value="HAD_sf"/>
</dbReference>
<dbReference type="InterPro" id="IPR036412">
    <property type="entry name" value="HAD-like_sf"/>
</dbReference>
<keyword evidence="4" id="KW-0460">Magnesium</keyword>
<feature type="binding site" evidence="3">
    <location>
        <position position="207"/>
    </location>
    <ligand>
        <name>substrate</name>
    </ligand>
</feature>
<feature type="binding site" evidence="4">
    <location>
        <position position="26"/>
    </location>
    <ligand>
        <name>Mg(2+)</name>
        <dbReference type="ChEBI" id="CHEBI:18420"/>
    </ligand>
</feature>
<accession>T1GHW7</accession>
<evidence type="ECO:0000256" key="3">
    <source>
        <dbReference type="PIRSR" id="PIRSR000915-2"/>
    </source>
</evidence>
<proteinExistence type="inferred from homology"/>
<evidence type="ECO:0000256" key="2">
    <source>
        <dbReference type="PIRSR" id="PIRSR000915-1"/>
    </source>
</evidence>
<protein>
    <recommendedName>
        <fullName evidence="7">4-nitrophenylphosphatase</fullName>
    </recommendedName>
</protein>
<dbReference type="PANTHER" id="PTHR19288:SF4">
    <property type="entry name" value="RE04130P-RELATED"/>
    <property type="match status" value="1"/>
</dbReference>
<dbReference type="AlphaFoldDB" id="T1GHW7"/>
<dbReference type="SUPFAM" id="SSF56784">
    <property type="entry name" value="HAD-like"/>
    <property type="match status" value="1"/>
</dbReference>